<protein>
    <submittedName>
        <fullName evidence="2">Thiolase</fullName>
    </submittedName>
</protein>
<dbReference type="PANTHER" id="PTHR42870">
    <property type="entry name" value="ACETYL-COA C-ACETYLTRANSFERASE"/>
    <property type="match status" value="1"/>
</dbReference>
<dbReference type="AlphaFoldDB" id="A0A2U3Q9K8"/>
<dbReference type="CDD" id="cd00829">
    <property type="entry name" value="SCP-x_thiolase"/>
    <property type="match status" value="1"/>
</dbReference>
<dbReference type="EMBL" id="LS398110">
    <property type="protein sequence ID" value="SPP98131.1"/>
    <property type="molecule type" value="Genomic_DNA"/>
</dbReference>
<dbReference type="GO" id="GO:0003988">
    <property type="term" value="F:acetyl-CoA C-acyltransferase activity"/>
    <property type="evidence" value="ECO:0007669"/>
    <property type="project" value="UniProtKB-ARBA"/>
</dbReference>
<reference evidence="2 3" key="1">
    <citation type="submission" date="2018-03" db="EMBL/GenBank/DDBJ databases">
        <authorList>
            <person name="Gully D."/>
        </authorList>
    </citation>
    <scope>NUCLEOTIDE SEQUENCE [LARGE SCALE GENOMIC DNA]</scope>
    <source>
        <strain evidence="2">ORS3257</strain>
    </source>
</reference>
<gene>
    <name evidence="2" type="ORF">BRAD3257_7392</name>
</gene>
<proteinExistence type="predicted"/>
<dbReference type="RefSeq" id="WP_122405306.1">
    <property type="nucleotide sequence ID" value="NZ_LS398110.1"/>
</dbReference>
<evidence type="ECO:0000313" key="2">
    <source>
        <dbReference type="EMBL" id="SPP98131.1"/>
    </source>
</evidence>
<dbReference type="Gene3D" id="3.40.47.10">
    <property type="match status" value="1"/>
</dbReference>
<feature type="domain" description="Thiolase C-terminal" evidence="1">
    <location>
        <begin position="244"/>
        <end position="386"/>
    </location>
</feature>
<dbReference type="Pfam" id="PF22691">
    <property type="entry name" value="Thiolase_C_1"/>
    <property type="match status" value="1"/>
</dbReference>
<dbReference type="Proteomes" id="UP000246085">
    <property type="component" value="Chromosome BRAD3257"/>
</dbReference>
<dbReference type="PANTHER" id="PTHR42870:SF1">
    <property type="entry name" value="NON-SPECIFIC LIPID-TRANSFER PROTEIN-LIKE 2"/>
    <property type="match status" value="1"/>
</dbReference>
<dbReference type="InterPro" id="IPR002155">
    <property type="entry name" value="Thiolase"/>
</dbReference>
<evidence type="ECO:0000259" key="1">
    <source>
        <dbReference type="Pfam" id="PF22691"/>
    </source>
</evidence>
<evidence type="ECO:0000313" key="3">
    <source>
        <dbReference type="Proteomes" id="UP000246085"/>
    </source>
</evidence>
<name>A0A2U3Q9K8_9BRAD</name>
<dbReference type="KEGG" id="bvz:BRAD3257_7392"/>
<accession>A0A2U3Q9K8</accession>
<dbReference type="NCBIfam" id="NF004811">
    <property type="entry name" value="PRK06158.1"/>
    <property type="match status" value="1"/>
</dbReference>
<organism evidence="2 3">
    <name type="scientific">Bradyrhizobium vignae</name>
    <dbReference type="NCBI Taxonomy" id="1549949"/>
    <lineage>
        <taxon>Bacteria</taxon>
        <taxon>Pseudomonadati</taxon>
        <taxon>Pseudomonadota</taxon>
        <taxon>Alphaproteobacteria</taxon>
        <taxon>Hyphomicrobiales</taxon>
        <taxon>Nitrobacteraceae</taxon>
        <taxon>Bradyrhizobium</taxon>
    </lineage>
</organism>
<dbReference type="SUPFAM" id="SSF53901">
    <property type="entry name" value="Thiolase-like"/>
    <property type="match status" value="2"/>
</dbReference>
<dbReference type="InterPro" id="IPR016039">
    <property type="entry name" value="Thiolase-like"/>
</dbReference>
<dbReference type="PIRSF" id="PIRSF000429">
    <property type="entry name" value="Ac-CoA_Ac_transf"/>
    <property type="match status" value="1"/>
</dbReference>
<dbReference type="InterPro" id="IPR055140">
    <property type="entry name" value="Thiolase_C_2"/>
</dbReference>
<sequence>MITLKNLRGSSAIVGVGTFGNGESPGFTDIELLARSAQAAVADAGLKVSDIDGLCSASIGASMWTMPVIEYLGLNPRYIDGTMLGGSSFIAHLLPAMQAIRSGQCSAVLVCYGSAQRSSALGRRQMGQLRRSIDPQPYEYAYEPLLPVSAYALAASRHMYEFGTTRDQLADVAVAARAWARLNPEAFSRDPLTREDVLKSRMVSDPLTLRDCCLVTDGGGAYVLVSAERAKSLRKKPVYVLGNATAVWNRQISSMHDLTLTSARQSGAEAFAMAGMKPNDIDLLQLYDAFTINTILFLEDLGFCPKGEGGRFVENGTIAPGGKLPVNTNGGGLSCTHPGMYGIFALIEAVRQLRGEGGERQVKGAKTALVHGNGGTLSSQSTAILGVEETL</sequence>